<keyword evidence="2" id="KW-1185">Reference proteome</keyword>
<comment type="caution">
    <text evidence="1">The sequence shown here is derived from an EMBL/GenBank/DDBJ whole genome shotgun (WGS) entry which is preliminary data.</text>
</comment>
<dbReference type="PANTHER" id="PTHR11439:SF455">
    <property type="entry name" value="RLK (RECEPTOR-LIKE PROTEIN KINASE) 8, PUTATIVE-RELATED"/>
    <property type="match status" value="1"/>
</dbReference>
<proteinExistence type="predicted"/>
<name>A0A1Q3BHW2_CEPFO</name>
<evidence type="ECO:0000313" key="1">
    <source>
        <dbReference type="EMBL" id="GAV67432.1"/>
    </source>
</evidence>
<evidence type="ECO:0008006" key="3">
    <source>
        <dbReference type="Google" id="ProtNLM"/>
    </source>
</evidence>
<accession>A0A1Q3BHW2</accession>
<dbReference type="InterPro" id="IPR043502">
    <property type="entry name" value="DNA/RNA_pol_sf"/>
</dbReference>
<protein>
    <recommendedName>
        <fullName evidence="3">RVT_2 domain-containing protein</fullName>
    </recommendedName>
</protein>
<gene>
    <name evidence="1" type="ORF">CFOL_v3_10938</name>
</gene>
<reference evidence="2" key="1">
    <citation type="submission" date="2016-04" db="EMBL/GenBank/DDBJ databases">
        <title>Cephalotus genome sequencing.</title>
        <authorList>
            <person name="Fukushima K."/>
            <person name="Hasebe M."/>
            <person name="Fang X."/>
        </authorList>
    </citation>
    <scope>NUCLEOTIDE SEQUENCE [LARGE SCALE GENOMIC DNA]</scope>
    <source>
        <strain evidence="2">cv. St1</strain>
    </source>
</reference>
<dbReference type="CDD" id="cd09272">
    <property type="entry name" value="RNase_HI_RT_Ty1"/>
    <property type="match status" value="1"/>
</dbReference>
<dbReference type="Proteomes" id="UP000187406">
    <property type="component" value="Unassembled WGS sequence"/>
</dbReference>
<dbReference type="InParanoid" id="A0A1Q3BHW2"/>
<dbReference type="OrthoDB" id="414945at2759"/>
<dbReference type="SUPFAM" id="SSF56672">
    <property type="entry name" value="DNA/RNA polymerases"/>
    <property type="match status" value="1"/>
</dbReference>
<dbReference type="EMBL" id="BDDD01000548">
    <property type="protein sequence ID" value="GAV67432.1"/>
    <property type="molecule type" value="Genomic_DNA"/>
</dbReference>
<evidence type="ECO:0000313" key="2">
    <source>
        <dbReference type="Proteomes" id="UP000187406"/>
    </source>
</evidence>
<dbReference type="PANTHER" id="PTHR11439">
    <property type="entry name" value="GAG-POL-RELATED RETROTRANSPOSON"/>
    <property type="match status" value="1"/>
</dbReference>
<sequence length="259" mass="29121">MDGAKPITTPISTTSTLSKHLGKPLSNPTEYRSLVKALQYVTLTRPDISFAVNKVYQFMATPTDIHWSLVKRILRYLKGSLHYGLHLQQSPSQSLTAFSDVDWASCPDDKKSTSGYLIFLGPNLISWQSRKQQTAARSSTKSEYRALVLATSELTWLQSLLSELGVCLPHSPILWCDNIGATYLSVNPVFHARTKHIEIDFHFVRDKVAKRDLQVHFISTQDQIADILTKGLPSGQFSSLRSKLQLLPRPLSLWGDVRI</sequence>
<dbReference type="AlphaFoldDB" id="A0A1Q3BHW2"/>
<organism evidence="1 2">
    <name type="scientific">Cephalotus follicularis</name>
    <name type="common">Albany pitcher plant</name>
    <dbReference type="NCBI Taxonomy" id="3775"/>
    <lineage>
        <taxon>Eukaryota</taxon>
        <taxon>Viridiplantae</taxon>
        <taxon>Streptophyta</taxon>
        <taxon>Embryophyta</taxon>
        <taxon>Tracheophyta</taxon>
        <taxon>Spermatophyta</taxon>
        <taxon>Magnoliopsida</taxon>
        <taxon>eudicotyledons</taxon>
        <taxon>Gunneridae</taxon>
        <taxon>Pentapetalae</taxon>
        <taxon>rosids</taxon>
        <taxon>fabids</taxon>
        <taxon>Oxalidales</taxon>
        <taxon>Cephalotaceae</taxon>
        <taxon>Cephalotus</taxon>
    </lineage>
</organism>